<dbReference type="OrthoDB" id="4065415at2759"/>
<keyword evidence="2" id="KW-1185">Reference proteome</keyword>
<name>A0A1G4KC78_9SACH</name>
<evidence type="ECO:0000313" key="1">
    <source>
        <dbReference type="EMBL" id="SCV01925.1"/>
    </source>
</evidence>
<reference evidence="1 2" key="1">
    <citation type="submission" date="2016-03" db="EMBL/GenBank/DDBJ databases">
        <authorList>
            <person name="Devillers H."/>
        </authorList>
    </citation>
    <scope>NUCLEOTIDE SEQUENCE [LARGE SCALE GENOMIC DNA]</scope>
    <source>
        <strain evidence="1">CBS 11717</strain>
    </source>
</reference>
<gene>
    <name evidence="1" type="ORF">LAMI_0G14642G</name>
</gene>
<dbReference type="EMBL" id="LT598469">
    <property type="protein sequence ID" value="SCV01925.1"/>
    <property type="molecule type" value="Genomic_DNA"/>
</dbReference>
<dbReference type="AlphaFoldDB" id="A0A1G4KC78"/>
<proteinExistence type="predicted"/>
<evidence type="ECO:0000313" key="2">
    <source>
        <dbReference type="Proteomes" id="UP000191024"/>
    </source>
</evidence>
<dbReference type="Proteomes" id="UP000191024">
    <property type="component" value="Chromosome G"/>
</dbReference>
<protein>
    <submittedName>
        <fullName evidence="1">LAMI_0G14642g1_1</fullName>
    </submittedName>
</protein>
<sequence length="340" mass="39748">MLLSPKRHTSLDCLPVELRLRLLSENPQLKVVGRSWYRLSNQFYRDLCLSVKTWKFWLEIQKNATLYVKSLDDYRRAARLINNERSFLTSASDTTDFIEYLCDSWHILYCVLFKWPRLFFETPFGEPPESWYRKQEVTGSIEICERNLSQCGLWIKILKTPSLLKMLKVRFTVRYANDANGDARIIEKTLPVFVDDWCKFPGIYYISLGTLEICQASHVSKNRRISLCQVNAKLETTAQNRCTEYLRPLGLDFVPYQQGKPVILAHTDEESFRFSGFEGLLYHSAALRGSELLELTTDVGSYDQAGHSRRQAKFEVRYRFPRDKQTNDRGIKNVDFPYLG</sequence>
<accession>A0A1G4KC78</accession>
<organism evidence="1 2">
    <name type="scientific">Lachancea mirantina</name>
    <dbReference type="NCBI Taxonomy" id="1230905"/>
    <lineage>
        <taxon>Eukaryota</taxon>
        <taxon>Fungi</taxon>
        <taxon>Dikarya</taxon>
        <taxon>Ascomycota</taxon>
        <taxon>Saccharomycotina</taxon>
        <taxon>Saccharomycetes</taxon>
        <taxon>Saccharomycetales</taxon>
        <taxon>Saccharomycetaceae</taxon>
        <taxon>Lachancea</taxon>
    </lineage>
</organism>